<organism evidence="2 3">
    <name type="scientific">Anopheles minimus</name>
    <dbReference type="NCBI Taxonomy" id="112268"/>
    <lineage>
        <taxon>Eukaryota</taxon>
        <taxon>Metazoa</taxon>
        <taxon>Ecdysozoa</taxon>
        <taxon>Arthropoda</taxon>
        <taxon>Hexapoda</taxon>
        <taxon>Insecta</taxon>
        <taxon>Pterygota</taxon>
        <taxon>Neoptera</taxon>
        <taxon>Endopterygota</taxon>
        <taxon>Diptera</taxon>
        <taxon>Nematocera</taxon>
        <taxon>Culicoidea</taxon>
        <taxon>Culicidae</taxon>
        <taxon>Anophelinae</taxon>
        <taxon>Anopheles</taxon>
    </lineage>
</organism>
<evidence type="ECO:0000256" key="1">
    <source>
        <dbReference type="SAM" id="MobiDB-lite"/>
    </source>
</evidence>
<dbReference type="EnsemblMetazoa" id="AMIN000877-RA">
    <property type="protein sequence ID" value="AMIN000877-PA"/>
    <property type="gene ID" value="AMIN000877"/>
</dbReference>
<feature type="compositionally biased region" description="Basic residues" evidence="1">
    <location>
        <begin position="87"/>
        <end position="99"/>
    </location>
</feature>
<accession>A0A182VS36</accession>
<feature type="region of interest" description="Disordered" evidence="1">
    <location>
        <begin position="80"/>
        <end position="99"/>
    </location>
</feature>
<proteinExistence type="predicted"/>
<evidence type="ECO:0000313" key="2">
    <source>
        <dbReference type="EnsemblMetazoa" id="AMIN000877-PA"/>
    </source>
</evidence>
<reference evidence="3" key="1">
    <citation type="submission" date="2013-03" db="EMBL/GenBank/DDBJ databases">
        <title>The Genome Sequence of Anopheles minimus MINIMUS1.</title>
        <authorList>
            <consortium name="The Broad Institute Genomics Platform"/>
            <person name="Neafsey D.E."/>
            <person name="Walton C."/>
            <person name="Walker B."/>
            <person name="Young S.K."/>
            <person name="Zeng Q."/>
            <person name="Gargeya S."/>
            <person name="Fitzgerald M."/>
            <person name="Haas B."/>
            <person name="Abouelleil A."/>
            <person name="Allen A.W."/>
            <person name="Alvarado L."/>
            <person name="Arachchi H.M."/>
            <person name="Berlin A.M."/>
            <person name="Chapman S.B."/>
            <person name="Gainer-Dewar J."/>
            <person name="Goldberg J."/>
            <person name="Griggs A."/>
            <person name="Gujja S."/>
            <person name="Hansen M."/>
            <person name="Howarth C."/>
            <person name="Imamovic A."/>
            <person name="Ireland A."/>
            <person name="Larimer J."/>
            <person name="McCowan C."/>
            <person name="Murphy C."/>
            <person name="Pearson M."/>
            <person name="Poon T.W."/>
            <person name="Priest M."/>
            <person name="Roberts A."/>
            <person name="Saif S."/>
            <person name="Shea T."/>
            <person name="Sisk P."/>
            <person name="Sykes S."/>
            <person name="Wortman J."/>
            <person name="Nusbaum C."/>
            <person name="Birren B."/>
        </authorList>
    </citation>
    <scope>NUCLEOTIDE SEQUENCE [LARGE SCALE GENOMIC DNA]</scope>
    <source>
        <strain evidence="3">MINIMUS1</strain>
    </source>
</reference>
<protein>
    <submittedName>
        <fullName evidence="2">Uncharacterized protein</fullName>
    </submittedName>
</protein>
<dbReference type="Proteomes" id="UP000075920">
    <property type="component" value="Unassembled WGS sequence"/>
</dbReference>
<keyword evidence="3" id="KW-1185">Reference proteome</keyword>
<dbReference type="VEuPathDB" id="VectorBase:AMIN000877"/>
<feature type="region of interest" description="Disordered" evidence="1">
    <location>
        <begin position="138"/>
        <end position="182"/>
    </location>
</feature>
<name>A0A182VS36_9DIPT</name>
<dbReference type="AlphaFoldDB" id="A0A182VS36"/>
<evidence type="ECO:0000313" key="3">
    <source>
        <dbReference type="Proteomes" id="UP000075920"/>
    </source>
</evidence>
<sequence>MDLKAPPEWLEFPEDAEVGETVTLNAEEFPPEALDDQPLDEDFVWNETDSGDEAAVMSGETFDDTEIVMIEFVVPPVQRNPLEPERRNRHRRNGRSRRSRRLWRLRRSRRFRDRQRRSPEHQQDSQEEVQLYARVNTMQYRQPTPPRTTPDNEESYSQRRRSYSRTTPDNEESYSQRRYGSL</sequence>
<reference evidence="2" key="2">
    <citation type="submission" date="2020-05" db="UniProtKB">
        <authorList>
            <consortium name="EnsemblMetazoa"/>
        </authorList>
    </citation>
    <scope>IDENTIFICATION</scope>
    <source>
        <strain evidence="2">MINIMUS1</strain>
    </source>
</reference>